<reference evidence="1 2" key="1">
    <citation type="submission" date="2017-06" db="EMBL/GenBank/DDBJ databases">
        <authorList>
            <person name="Kim H.J."/>
            <person name="Triplett B.A."/>
        </authorList>
    </citation>
    <scope>NUCLEOTIDE SEQUENCE [LARGE SCALE GENOMIC DNA]</scope>
    <source>
        <strain evidence="1 2">DS15</strain>
    </source>
</reference>
<sequence>MLVLVEGNKEKSEAQKAMEASVTGHLHRIGKRNIGFPSGNVDEIMYANGDGSLWAAFSNAADAKVPRRWNAFGVFDNKRYSQMISVEINVPTTSNCASVAGFFARSFDGRHLSYARRERRWREERGGKRGLHELVRP</sequence>
<accession>A0A239L7M0</accession>
<dbReference type="OrthoDB" id="8266299at2"/>
<organism evidence="1 2">
    <name type="scientific">Sphingopyxis indica</name>
    <dbReference type="NCBI Taxonomy" id="436663"/>
    <lineage>
        <taxon>Bacteria</taxon>
        <taxon>Pseudomonadati</taxon>
        <taxon>Pseudomonadota</taxon>
        <taxon>Alphaproteobacteria</taxon>
        <taxon>Sphingomonadales</taxon>
        <taxon>Sphingomonadaceae</taxon>
        <taxon>Sphingopyxis</taxon>
    </lineage>
</organism>
<dbReference type="AlphaFoldDB" id="A0A239L7M0"/>
<dbReference type="EMBL" id="FZPA01000020">
    <property type="protein sequence ID" value="SNT26280.1"/>
    <property type="molecule type" value="Genomic_DNA"/>
</dbReference>
<name>A0A239L7M0_9SPHN</name>
<dbReference type="RefSeq" id="WP_089217353.1">
    <property type="nucleotide sequence ID" value="NZ_FZPA01000020.1"/>
</dbReference>
<evidence type="ECO:0000313" key="2">
    <source>
        <dbReference type="Proteomes" id="UP000198339"/>
    </source>
</evidence>
<evidence type="ECO:0000313" key="1">
    <source>
        <dbReference type="EMBL" id="SNT26280.1"/>
    </source>
</evidence>
<protein>
    <submittedName>
        <fullName evidence="1">Uncharacterized protein</fullName>
    </submittedName>
</protein>
<dbReference type="Proteomes" id="UP000198339">
    <property type="component" value="Unassembled WGS sequence"/>
</dbReference>
<proteinExistence type="predicted"/>
<keyword evidence="2" id="KW-1185">Reference proteome</keyword>
<gene>
    <name evidence="1" type="ORF">SAMN06295955_12013</name>
</gene>